<keyword evidence="1" id="KW-1133">Transmembrane helix</keyword>
<proteinExistence type="predicted"/>
<evidence type="ECO:0000313" key="2">
    <source>
        <dbReference type="EMBL" id="AMM44107.1"/>
    </source>
</evidence>
<feature type="transmembrane region" description="Helical" evidence="1">
    <location>
        <begin position="12"/>
        <end position="36"/>
    </location>
</feature>
<organism evidence="2 3">
    <name type="scientific">Pectobacterium phage vB_PcaM_CBB</name>
    <dbReference type="NCBI Taxonomy" id="2772511"/>
    <lineage>
        <taxon>Viruses</taxon>
        <taxon>Duplodnaviria</taxon>
        <taxon>Heunggongvirae</taxon>
        <taxon>Uroviricota</taxon>
        <taxon>Caudoviricetes</taxon>
        <taxon>Mimasvirus</taxon>
        <taxon>Mimasvirus CBB</taxon>
    </lineage>
</organism>
<keyword evidence="1" id="KW-0472">Membrane</keyword>
<dbReference type="Proteomes" id="UP000223891">
    <property type="component" value="Segment"/>
</dbReference>
<keyword evidence="3" id="KW-1185">Reference proteome</keyword>
<feature type="transmembrane region" description="Helical" evidence="1">
    <location>
        <begin position="48"/>
        <end position="70"/>
    </location>
</feature>
<dbReference type="EMBL" id="KU574722">
    <property type="protein sequence ID" value="AMM44107.1"/>
    <property type="molecule type" value="Genomic_DNA"/>
</dbReference>
<protein>
    <submittedName>
        <fullName evidence="2">Putative membrane protein</fullName>
    </submittedName>
</protein>
<keyword evidence="1" id="KW-0812">Transmembrane</keyword>
<evidence type="ECO:0000313" key="3">
    <source>
        <dbReference type="Proteomes" id="UP000223891"/>
    </source>
</evidence>
<feature type="transmembrane region" description="Helical" evidence="1">
    <location>
        <begin position="76"/>
        <end position="98"/>
    </location>
</feature>
<sequence length="112" mass="13121">MEALLSISEYVVYPSLIYMALYVFIFVMWLFATDFYDVVEDVIGDGKAFFTTMFVISILNYIIGKFIWSWANPINYLFNGILCIILLLIIGILFLTFCESFNQYCREKRGKD</sequence>
<evidence type="ECO:0000256" key="1">
    <source>
        <dbReference type="SAM" id="Phobius"/>
    </source>
</evidence>
<reference evidence="3" key="1">
    <citation type="submission" date="2016-01" db="EMBL/GenBank/DDBJ databases">
        <title>Isolation and Characterization of Enterobacteria phage CBB.</title>
        <authorList>
            <person name="Buttimer C.T.H."/>
            <person name="Hendrix H."/>
            <person name="Alexandre H."/>
            <person name="O'Mahony J."/>
            <person name="Lavigne R."/>
            <person name="Coffey A."/>
        </authorList>
    </citation>
    <scope>NUCLEOTIDE SEQUENCE [LARGE SCALE GENOMIC DNA]</scope>
</reference>
<accession>A0A1L2CVT3</accession>
<name>A0A1L2CVT3_9CAUD</name>
<gene>
    <name evidence="2" type="ORF">CBB_544</name>
</gene>